<sequence>MTEDVYAGKHSDHLLHYLVRLADNGAEIDITLNVSGTTIVGTLIGNVTYLDEVQRYLQTSHSDLKEKMTNFFEKTADKFQKHTDEDEYESGYIHLRDAKILEVHGEQAFTGNLWRGKLADVCGFSFGSIRVKHAESSRFE</sequence>
<dbReference type="RefSeq" id="WP_091271655.1">
    <property type="nucleotide sequence ID" value="NZ_FNDK01000003.1"/>
</dbReference>
<dbReference type="InterPro" id="IPR049644">
    <property type="entry name" value="GvpU-like"/>
</dbReference>
<name>A0A1G8AYN9_9BACI</name>
<dbReference type="EMBL" id="FNDK01000003">
    <property type="protein sequence ID" value="SDH25974.1"/>
    <property type="molecule type" value="Genomic_DNA"/>
</dbReference>
<proteinExistence type="predicted"/>
<accession>A0A1G8AYN9</accession>
<keyword evidence="2" id="KW-1185">Reference proteome</keyword>
<reference evidence="1 2" key="1">
    <citation type="submission" date="2016-10" db="EMBL/GenBank/DDBJ databases">
        <authorList>
            <person name="de Groot N.N."/>
        </authorList>
    </citation>
    <scope>NUCLEOTIDE SEQUENCE [LARGE SCALE GENOMIC DNA]</scope>
    <source>
        <strain evidence="1 2">DSM 21632</strain>
    </source>
</reference>
<dbReference type="Proteomes" id="UP000199163">
    <property type="component" value="Unassembled WGS sequence"/>
</dbReference>
<dbReference type="NCBIfam" id="NF041667">
    <property type="entry name" value="GvpU"/>
    <property type="match status" value="1"/>
</dbReference>
<dbReference type="AlphaFoldDB" id="A0A1G8AYN9"/>
<evidence type="ECO:0008006" key="3">
    <source>
        <dbReference type="Google" id="ProtNLM"/>
    </source>
</evidence>
<dbReference type="OrthoDB" id="2404709at2"/>
<protein>
    <recommendedName>
        <fullName evidence="3">Gas vesicle protein GvpU</fullName>
    </recommendedName>
</protein>
<evidence type="ECO:0000313" key="2">
    <source>
        <dbReference type="Proteomes" id="UP000199163"/>
    </source>
</evidence>
<evidence type="ECO:0000313" key="1">
    <source>
        <dbReference type="EMBL" id="SDH25974.1"/>
    </source>
</evidence>
<organism evidence="1 2">
    <name type="scientific">Alteribacillus persepolensis</name>
    <dbReference type="NCBI Taxonomy" id="568899"/>
    <lineage>
        <taxon>Bacteria</taxon>
        <taxon>Bacillati</taxon>
        <taxon>Bacillota</taxon>
        <taxon>Bacilli</taxon>
        <taxon>Bacillales</taxon>
        <taxon>Bacillaceae</taxon>
        <taxon>Alteribacillus</taxon>
    </lineage>
</organism>
<gene>
    <name evidence="1" type="ORF">SAMN05192534_10370</name>
</gene>